<proteinExistence type="predicted"/>
<feature type="domain" description="Cytochrome c" evidence="6">
    <location>
        <begin position="132"/>
        <end position="217"/>
    </location>
</feature>
<keyword evidence="2 4" id="KW-0479">Metal-binding</keyword>
<dbReference type="PANTHER" id="PTHR40394:SF2">
    <property type="entry name" value="QUINOL:CYTOCHROME C OXIDOREDUCTASE MEMBRANE PROTEIN"/>
    <property type="match status" value="1"/>
</dbReference>
<evidence type="ECO:0000313" key="8">
    <source>
        <dbReference type="Proteomes" id="UP000462435"/>
    </source>
</evidence>
<evidence type="ECO:0000256" key="5">
    <source>
        <dbReference type="SAM" id="Phobius"/>
    </source>
</evidence>
<evidence type="ECO:0000256" key="3">
    <source>
        <dbReference type="ARBA" id="ARBA00023004"/>
    </source>
</evidence>
<dbReference type="Proteomes" id="UP000462435">
    <property type="component" value="Unassembled WGS sequence"/>
</dbReference>
<dbReference type="Pfam" id="PF13442">
    <property type="entry name" value="Cytochrome_CBB3"/>
    <property type="match status" value="1"/>
</dbReference>
<dbReference type="AlphaFoldDB" id="A0A7V8FX14"/>
<dbReference type="InterPro" id="IPR009056">
    <property type="entry name" value="Cyt_c-like_dom"/>
</dbReference>
<dbReference type="GO" id="GO:0020037">
    <property type="term" value="F:heme binding"/>
    <property type="evidence" value="ECO:0007669"/>
    <property type="project" value="InterPro"/>
</dbReference>
<dbReference type="EMBL" id="WNDX01000050">
    <property type="protein sequence ID" value="KAF1043973.1"/>
    <property type="molecule type" value="Genomic_DNA"/>
</dbReference>
<evidence type="ECO:0000259" key="6">
    <source>
        <dbReference type="PROSITE" id="PS51007"/>
    </source>
</evidence>
<evidence type="ECO:0000256" key="2">
    <source>
        <dbReference type="ARBA" id="ARBA00022723"/>
    </source>
</evidence>
<feature type="transmembrane region" description="Helical" evidence="5">
    <location>
        <begin position="66"/>
        <end position="87"/>
    </location>
</feature>
<comment type="caution">
    <text evidence="7">The sequence shown here is derived from an EMBL/GenBank/DDBJ whole genome shotgun (WGS) entry which is preliminary data.</text>
</comment>
<evidence type="ECO:0000256" key="4">
    <source>
        <dbReference type="PROSITE-ProRule" id="PRU00433"/>
    </source>
</evidence>
<dbReference type="GO" id="GO:0009055">
    <property type="term" value="F:electron transfer activity"/>
    <property type="evidence" value="ECO:0007669"/>
    <property type="project" value="InterPro"/>
</dbReference>
<feature type="transmembrane region" description="Helical" evidence="5">
    <location>
        <begin position="94"/>
        <end position="113"/>
    </location>
</feature>
<keyword evidence="1 4" id="KW-0349">Heme</keyword>
<keyword evidence="5" id="KW-0472">Membrane</keyword>
<dbReference type="InterPro" id="IPR036909">
    <property type="entry name" value="Cyt_c-like_dom_sf"/>
</dbReference>
<dbReference type="GO" id="GO:0046872">
    <property type="term" value="F:metal ion binding"/>
    <property type="evidence" value="ECO:0007669"/>
    <property type="project" value="UniProtKB-KW"/>
</dbReference>
<dbReference type="Gene3D" id="1.10.760.10">
    <property type="entry name" value="Cytochrome c-like domain"/>
    <property type="match status" value="1"/>
</dbReference>
<evidence type="ECO:0000256" key="1">
    <source>
        <dbReference type="ARBA" id="ARBA00022617"/>
    </source>
</evidence>
<keyword evidence="5" id="KW-0812">Transmembrane</keyword>
<dbReference type="SUPFAM" id="SSF46626">
    <property type="entry name" value="Cytochrome c"/>
    <property type="match status" value="1"/>
</dbReference>
<dbReference type="PROSITE" id="PS51007">
    <property type="entry name" value="CYTC"/>
    <property type="match status" value="1"/>
</dbReference>
<dbReference type="PANTHER" id="PTHR40394">
    <property type="entry name" value="LIPOPROTEIN-RELATED"/>
    <property type="match status" value="1"/>
</dbReference>
<accession>A0A7V8FX14</accession>
<evidence type="ECO:0000313" key="7">
    <source>
        <dbReference type="EMBL" id="KAF1043973.1"/>
    </source>
</evidence>
<protein>
    <submittedName>
        <fullName evidence="7">Cytochrome c6</fullName>
    </submittedName>
</protein>
<sequence>MISAVSIDWDACINLMLQAMQVLQQGGLRLLALLHLTRDVDGQPAWPFALRLSGEVMLIDRSVARALLAALAYLAAAALLLLLGLFWKRWRLPLLAIGAGLLLFTPWPDAALFTTAATPTSFHVSPERFSAAAIVRGERIYRAQCLACHGGDGKGNTPLALSLAVAPPNLSSGLLWRRFDGDLYWSLRHGKGGMPGFAGKISAADSWALIDYMKANAAGVGIGDTGGWPRPIALPDMTLVCGNAHAARLSQWQGQRIRVVIGKPGAADTEDPRLQSVLLGATASDAVGAIDCAGVETDAVRAIAIITGTPEDRLPGTELLADRDGWLRARSSGGAWSQDDMLCRSPLAGAGGQAPATSAVATTGIDQLIATMDADPVRFIKGGFVH</sequence>
<name>A0A7V8FX14_9BURK</name>
<keyword evidence="3 4" id="KW-0408">Iron</keyword>
<gene>
    <name evidence="7" type="primary">petJ</name>
    <name evidence="7" type="ORF">GAK35_01941</name>
</gene>
<reference evidence="8" key="1">
    <citation type="journal article" date="2020" name="MBio">
        <title>Horizontal gene transfer to a defensive symbiont with a reduced genome amongst a multipartite beetle microbiome.</title>
        <authorList>
            <person name="Waterworth S.C."/>
            <person name="Florez L.V."/>
            <person name="Rees E.R."/>
            <person name="Hertweck C."/>
            <person name="Kaltenpoth M."/>
            <person name="Kwan J.C."/>
        </authorList>
    </citation>
    <scope>NUCLEOTIDE SEQUENCE [LARGE SCALE GENOMIC DNA]</scope>
</reference>
<organism evidence="7 8">
    <name type="scientific">Herbaspirillum frisingense</name>
    <dbReference type="NCBI Taxonomy" id="92645"/>
    <lineage>
        <taxon>Bacteria</taxon>
        <taxon>Pseudomonadati</taxon>
        <taxon>Pseudomonadota</taxon>
        <taxon>Betaproteobacteria</taxon>
        <taxon>Burkholderiales</taxon>
        <taxon>Oxalobacteraceae</taxon>
        <taxon>Herbaspirillum</taxon>
    </lineage>
</organism>
<keyword evidence="5" id="KW-1133">Transmembrane helix</keyword>